<dbReference type="STRING" id="1088818.A0A2H9ZXU7"/>
<dbReference type="Pfam" id="PF09265">
    <property type="entry name" value="Cytokin-bind"/>
    <property type="match status" value="1"/>
</dbReference>
<dbReference type="InterPro" id="IPR050432">
    <property type="entry name" value="FAD-linked_Oxidoreductases_BP"/>
</dbReference>
<evidence type="ECO:0000256" key="4">
    <source>
        <dbReference type="ARBA" id="ARBA00022630"/>
    </source>
</evidence>
<keyword evidence="7" id="KW-0732">Signal</keyword>
<keyword evidence="5" id="KW-0274">FAD</keyword>
<comment type="cofactor">
    <cofactor evidence="1">
        <name>FAD</name>
        <dbReference type="ChEBI" id="CHEBI:57692"/>
    </cofactor>
</comment>
<dbReference type="SUPFAM" id="SSF55103">
    <property type="entry name" value="FAD-linked oxidases, C-terminal domain"/>
    <property type="match status" value="1"/>
</dbReference>
<dbReference type="Pfam" id="PF01565">
    <property type="entry name" value="FAD_binding_4"/>
    <property type="match status" value="1"/>
</dbReference>
<dbReference type="InterPro" id="IPR016164">
    <property type="entry name" value="FAD-linked_Oxase-like_C"/>
</dbReference>
<dbReference type="InterPro" id="IPR016166">
    <property type="entry name" value="FAD-bd_PCMH"/>
</dbReference>
<dbReference type="GO" id="GO:0071949">
    <property type="term" value="F:FAD binding"/>
    <property type="evidence" value="ECO:0007669"/>
    <property type="project" value="InterPro"/>
</dbReference>
<feature type="domain" description="FAD-binding PCMH-type" evidence="8">
    <location>
        <begin position="60"/>
        <end position="243"/>
    </location>
</feature>
<evidence type="ECO:0000256" key="5">
    <source>
        <dbReference type="ARBA" id="ARBA00022827"/>
    </source>
</evidence>
<dbReference type="InterPro" id="IPR006094">
    <property type="entry name" value="Oxid_FAD_bind_N"/>
</dbReference>
<dbReference type="PROSITE" id="PS51387">
    <property type="entry name" value="FAD_PCMH"/>
    <property type="match status" value="1"/>
</dbReference>
<evidence type="ECO:0000313" key="9">
    <source>
        <dbReference type="EMBL" id="PKA48103.1"/>
    </source>
</evidence>
<dbReference type="EMBL" id="KZ452995">
    <property type="protein sequence ID" value="PKA48103.1"/>
    <property type="molecule type" value="Genomic_DNA"/>
</dbReference>
<dbReference type="InterPro" id="IPR016170">
    <property type="entry name" value="Cytok_DH_C_sf"/>
</dbReference>
<accession>A0A2H9ZXU7</accession>
<dbReference type="InterPro" id="IPR036318">
    <property type="entry name" value="FAD-bd_PCMH-like_sf"/>
</dbReference>
<keyword evidence="6 9" id="KW-0560">Oxidoreductase</keyword>
<dbReference type="InterPro" id="IPR016167">
    <property type="entry name" value="FAD-bd_PCMH_sub1"/>
</dbReference>
<comment type="similarity">
    <text evidence="2">Belongs to the oxygen-dependent FAD-linked oxidoreductase family.</text>
</comment>
<sequence>MGLDQFCGRINILLLLLALSSPCKFIQSPTDINHLNNLKDTSLNLLQSTSKASVDFGRFHFSSPSAVLRPKSPAEISILLSFLSSSSSSSSEVSVAARGAGHSIHGQAQALDGIVIEMESLPPAIEIRKLIHGEEGFSYADVSGGTLWVDLLEEALKFGLAPRSWTDYLYLTIGGTLSNAGISGQTYKYGPQISNVLQLEVVTGKGELLACSPAKNEELFYAVLGGLGQFGIITRARVLLQEAPRKVKWVRAFYDDFQAFTMDQELLISKPEKVDYVEGFIVLNANSVLNSAMAFSAQLEFIAELQKDNSKVFYCLEFAVHDYGTEETKTQRVVNEIAIRLSFLRPFIYSVEVSYYDFLNRVRMEEMSLRARGLWDVPHPWLNMFVPQNGIEEFKDLLLDSISPQAFEGPILIYPFLRDKWDANTSAVLPEFSPAVEAGGSGRVVYVVGLLQSTDPSRCSAACLNELLRRQRRLAEVTAGDRVGAKQYLGRQASPAKWREHFGRQWDRFADRKSRFDPLHLLSPGQGMFVRSASTSVK</sequence>
<dbReference type="EC" id="1.5.99.12" evidence="3"/>
<evidence type="ECO:0000256" key="3">
    <source>
        <dbReference type="ARBA" id="ARBA00011928"/>
    </source>
</evidence>
<name>A0A2H9ZXU7_9ASPA</name>
<evidence type="ECO:0000259" key="8">
    <source>
        <dbReference type="PROSITE" id="PS51387"/>
    </source>
</evidence>
<evidence type="ECO:0000256" key="2">
    <source>
        <dbReference type="ARBA" id="ARBA00005466"/>
    </source>
</evidence>
<dbReference type="PANTHER" id="PTHR13878">
    <property type="entry name" value="GULONOLACTONE OXIDASE"/>
    <property type="match status" value="1"/>
</dbReference>
<reference evidence="9 10" key="1">
    <citation type="journal article" date="2017" name="Nature">
        <title>The Apostasia genome and the evolution of orchids.</title>
        <authorList>
            <person name="Zhang G.Q."/>
            <person name="Liu K.W."/>
            <person name="Li Z."/>
            <person name="Lohaus R."/>
            <person name="Hsiao Y.Y."/>
            <person name="Niu S.C."/>
            <person name="Wang J.Y."/>
            <person name="Lin Y.C."/>
            <person name="Xu Q."/>
            <person name="Chen L.J."/>
            <person name="Yoshida K."/>
            <person name="Fujiwara S."/>
            <person name="Wang Z.W."/>
            <person name="Zhang Y.Q."/>
            <person name="Mitsuda N."/>
            <person name="Wang M."/>
            <person name="Liu G.H."/>
            <person name="Pecoraro L."/>
            <person name="Huang H.X."/>
            <person name="Xiao X.J."/>
            <person name="Lin M."/>
            <person name="Wu X.Y."/>
            <person name="Wu W.L."/>
            <person name="Chen Y.Y."/>
            <person name="Chang S.B."/>
            <person name="Sakamoto S."/>
            <person name="Ohme-Takagi M."/>
            <person name="Yagi M."/>
            <person name="Zeng S.J."/>
            <person name="Shen C.Y."/>
            <person name="Yeh C.M."/>
            <person name="Luo Y.B."/>
            <person name="Tsai W.C."/>
            <person name="Van de Peer Y."/>
            <person name="Liu Z.J."/>
        </authorList>
    </citation>
    <scope>NUCLEOTIDE SEQUENCE [LARGE SCALE GENOMIC DNA]</scope>
    <source>
        <strain evidence="10">cv. Shenzhen</strain>
        <tissue evidence="9">Stem</tissue>
    </source>
</reference>
<dbReference type="PANTHER" id="PTHR13878:SF59">
    <property type="entry name" value="CYTOKININ DEHYDROGENASE 8"/>
    <property type="match status" value="1"/>
</dbReference>
<organism evidence="9 10">
    <name type="scientific">Apostasia shenzhenica</name>
    <dbReference type="NCBI Taxonomy" id="1088818"/>
    <lineage>
        <taxon>Eukaryota</taxon>
        <taxon>Viridiplantae</taxon>
        <taxon>Streptophyta</taxon>
        <taxon>Embryophyta</taxon>
        <taxon>Tracheophyta</taxon>
        <taxon>Spermatophyta</taxon>
        <taxon>Magnoliopsida</taxon>
        <taxon>Liliopsida</taxon>
        <taxon>Asparagales</taxon>
        <taxon>Orchidaceae</taxon>
        <taxon>Apostasioideae</taxon>
        <taxon>Apostasia</taxon>
    </lineage>
</organism>
<dbReference type="InterPro" id="IPR016169">
    <property type="entry name" value="FAD-bd_PCMH_sub2"/>
</dbReference>
<proteinExistence type="inferred from homology"/>
<dbReference type="Proteomes" id="UP000236161">
    <property type="component" value="Unassembled WGS sequence"/>
</dbReference>
<protein>
    <recommendedName>
        <fullName evidence="3">cytokinin dehydrogenase</fullName>
        <ecNumber evidence="3">1.5.99.12</ecNumber>
    </recommendedName>
</protein>
<gene>
    <name evidence="9" type="primary">CKX3</name>
    <name evidence="9" type="ORF">AXF42_Ash015866</name>
</gene>
<evidence type="ECO:0000313" key="10">
    <source>
        <dbReference type="Proteomes" id="UP000236161"/>
    </source>
</evidence>
<feature type="chain" id="PRO_5014140161" description="cytokinin dehydrogenase" evidence="7">
    <location>
        <begin position="26"/>
        <end position="538"/>
    </location>
</feature>
<dbReference type="SUPFAM" id="SSF56176">
    <property type="entry name" value="FAD-binding/transporter-associated domain-like"/>
    <property type="match status" value="1"/>
</dbReference>
<evidence type="ECO:0000256" key="6">
    <source>
        <dbReference type="ARBA" id="ARBA00023002"/>
    </source>
</evidence>
<keyword evidence="4" id="KW-0285">Flavoprotein</keyword>
<dbReference type="Gene3D" id="3.30.465.10">
    <property type="match status" value="1"/>
</dbReference>
<dbReference type="GO" id="GO:0019139">
    <property type="term" value="F:cytokinin dehydrogenase activity"/>
    <property type="evidence" value="ECO:0007669"/>
    <property type="project" value="UniProtKB-EC"/>
</dbReference>
<evidence type="ECO:0000256" key="7">
    <source>
        <dbReference type="SAM" id="SignalP"/>
    </source>
</evidence>
<dbReference type="InterPro" id="IPR015345">
    <property type="entry name" value="Cytokinin_DH_FAD/cytokin-bd"/>
</dbReference>
<dbReference type="OrthoDB" id="415825at2759"/>
<evidence type="ECO:0000256" key="1">
    <source>
        <dbReference type="ARBA" id="ARBA00001974"/>
    </source>
</evidence>
<dbReference type="AlphaFoldDB" id="A0A2H9ZXU7"/>
<dbReference type="GO" id="GO:0009690">
    <property type="term" value="P:cytokinin metabolic process"/>
    <property type="evidence" value="ECO:0007669"/>
    <property type="project" value="InterPro"/>
</dbReference>
<keyword evidence="10" id="KW-1185">Reference proteome</keyword>
<dbReference type="Gene3D" id="3.30.43.10">
    <property type="entry name" value="Uridine Diphospho-n-acetylenolpyruvylglucosamine Reductase, domain 2"/>
    <property type="match status" value="1"/>
</dbReference>
<dbReference type="Gene3D" id="3.40.462.10">
    <property type="entry name" value="FAD-linked oxidases, C-terminal domain"/>
    <property type="match status" value="1"/>
</dbReference>
<feature type="signal peptide" evidence="7">
    <location>
        <begin position="1"/>
        <end position="25"/>
    </location>
</feature>